<dbReference type="RefSeq" id="WP_162088704.1">
    <property type="nucleotide sequence ID" value="NZ_CAJIMS010000001.1"/>
</dbReference>
<sequence length="109" mass="13092">MKNTNPNYRQIYLDILAARYPEKLNDNTVIAKINSLSTDLDILFLNDLIFGERNPKDEIKNQKLRSYSKESIFKILHYQKQYNLNNSQLSRKFKLSRTTISRWRKIFSF</sequence>
<accession>A0A9N8QSU0</accession>
<comment type="caution">
    <text evidence="1">The sequence shown here is derived from an EMBL/GenBank/DDBJ whole genome shotgun (WGS) entry which is preliminary data.</text>
</comment>
<reference evidence="1" key="1">
    <citation type="submission" date="2020-12" db="EMBL/GenBank/DDBJ databases">
        <authorList>
            <person name="Rodrigo-Torres L."/>
            <person name="Arahal R. D."/>
            <person name="Lucena T."/>
        </authorList>
    </citation>
    <scope>NUCLEOTIDE SEQUENCE</scope>
    <source>
        <strain evidence="1">CECT 9390</strain>
    </source>
</reference>
<organism evidence="1 2">
    <name type="scientific">Chryseobacterium aquaeductus</name>
    <dbReference type="NCBI Taxonomy" id="2675056"/>
    <lineage>
        <taxon>Bacteria</taxon>
        <taxon>Pseudomonadati</taxon>
        <taxon>Bacteroidota</taxon>
        <taxon>Flavobacteriia</taxon>
        <taxon>Flavobacteriales</taxon>
        <taxon>Weeksellaceae</taxon>
        <taxon>Chryseobacterium group</taxon>
        <taxon>Chryseobacterium</taxon>
    </lineage>
</organism>
<evidence type="ECO:0000313" key="2">
    <source>
        <dbReference type="Proteomes" id="UP000662618"/>
    </source>
</evidence>
<dbReference type="Proteomes" id="UP000662618">
    <property type="component" value="Unassembled WGS sequence"/>
</dbReference>
<proteinExistence type="predicted"/>
<keyword evidence="2" id="KW-1185">Reference proteome</keyword>
<name>A0A9N8QSU0_9FLAO</name>
<evidence type="ECO:0008006" key="3">
    <source>
        <dbReference type="Google" id="ProtNLM"/>
    </source>
</evidence>
<dbReference type="InterPro" id="IPR010921">
    <property type="entry name" value="Trp_repressor/repl_initiator"/>
</dbReference>
<gene>
    <name evidence="1" type="ORF">CHRY9390_02436</name>
</gene>
<dbReference type="AlphaFoldDB" id="A0A9N8QSU0"/>
<dbReference type="EMBL" id="CAJIMS010000001">
    <property type="protein sequence ID" value="CAD7811915.1"/>
    <property type="molecule type" value="Genomic_DNA"/>
</dbReference>
<protein>
    <recommendedName>
        <fullName evidence="3">Transposase</fullName>
    </recommendedName>
</protein>
<dbReference type="GO" id="GO:0043565">
    <property type="term" value="F:sequence-specific DNA binding"/>
    <property type="evidence" value="ECO:0007669"/>
    <property type="project" value="InterPro"/>
</dbReference>
<dbReference type="SUPFAM" id="SSF48295">
    <property type="entry name" value="TrpR-like"/>
    <property type="match status" value="1"/>
</dbReference>
<evidence type="ECO:0000313" key="1">
    <source>
        <dbReference type="EMBL" id="CAD7811915.1"/>
    </source>
</evidence>